<keyword evidence="7" id="KW-0106">Calcium</keyword>
<keyword evidence="8 14" id="KW-1133">Transmembrane helix</keyword>
<comment type="subcellular location">
    <subcellularLocation>
        <location evidence="1">Membrane</location>
        <topology evidence="1">Single-pass membrane protein</topology>
    </subcellularLocation>
</comment>
<gene>
    <name evidence="17" type="ORF">HS088_TW17G00512</name>
</gene>
<dbReference type="PRINTS" id="PR00360">
    <property type="entry name" value="C2DOMAIN"/>
</dbReference>
<feature type="domain" description="SMP-LTD" evidence="16">
    <location>
        <begin position="66"/>
        <end position="249"/>
    </location>
</feature>
<evidence type="ECO:0000256" key="14">
    <source>
        <dbReference type="SAM" id="Phobius"/>
    </source>
</evidence>
<dbReference type="InterPro" id="IPR045050">
    <property type="entry name" value="Synaptotagmin_plant"/>
</dbReference>
<feature type="region of interest" description="Disordered" evidence="13">
    <location>
        <begin position="478"/>
        <end position="504"/>
    </location>
</feature>
<keyword evidence="18" id="KW-1185">Reference proteome</keyword>
<proteinExistence type="inferred from homology"/>
<evidence type="ECO:0000256" key="10">
    <source>
        <dbReference type="ARBA" id="ARBA00023121"/>
    </source>
</evidence>
<dbReference type="InterPro" id="IPR000008">
    <property type="entry name" value="C2_dom"/>
</dbReference>
<evidence type="ECO:0000313" key="17">
    <source>
        <dbReference type="EMBL" id="KAF5732978.1"/>
    </source>
</evidence>
<name>A0A7J7CFP6_TRIWF</name>
<comment type="similarity">
    <text evidence="2">Belongs to the synaptotagmin family.</text>
</comment>
<dbReference type="Pfam" id="PF17047">
    <property type="entry name" value="SMP_LBD"/>
    <property type="match status" value="1"/>
</dbReference>
<dbReference type="PROSITE" id="PS50004">
    <property type="entry name" value="C2"/>
    <property type="match status" value="1"/>
</dbReference>
<dbReference type="GO" id="GO:0006869">
    <property type="term" value="P:lipid transport"/>
    <property type="evidence" value="ECO:0007669"/>
    <property type="project" value="UniProtKB-KW"/>
</dbReference>
<evidence type="ECO:0000256" key="12">
    <source>
        <dbReference type="SAM" id="Coils"/>
    </source>
</evidence>
<evidence type="ECO:0000259" key="15">
    <source>
        <dbReference type="PROSITE" id="PS50004"/>
    </source>
</evidence>
<keyword evidence="5" id="KW-0479">Metal-binding</keyword>
<dbReference type="InterPro" id="IPR031468">
    <property type="entry name" value="SMP_LBD"/>
</dbReference>
<dbReference type="EMBL" id="JAAARO010000017">
    <property type="protein sequence ID" value="KAF5732978.1"/>
    <property type="molecule type" value="Genomic_DNA"/>
</dbReference>
<evidence type="ECO:0000256" key="11">
    <source>
        <dbReference type="ARBA" id="ARBA00023136"/>
    </source>
</evidence>
<protein>
    <submittedName>
        <fullName evidence="17">Synaptotagmin-5-like</fullName>
    </submittedName>
</protein>
<dbReference type="AlphaFoldDB" id="A0A7J7CFP6"/>
<keyword evidence="11 14" id="KW-0472">Membrane</keyword>
<evidence type="ECO:0000256" key="7">
    <source>
        <dbReference type="ARBA" id="ARBA00022837"/>
    </source>
</evidence>
<dbReference type="GO" id="GO:0046872">
    <property type="term" value="F:metal ion binding"/>
    <property type="evidence" value="ECO:0007669"/>
    <property type="project" value="UniProtKB-KW"/>
</dbReference>
<dbReference type="PANTHER" id="PTHR10774:SF190">
    <property type="entry name" value="C2 CALCIUM_LIPID-BINDING ENDONUCLEASE_EXONUCLEASE_PHOSPHATASE-RELATED"/>
    <property type="match status" value="1"/>
</dbReference>
<evidence type="ECO:0000256" key="6">
    <source>
        <dbReference type="ARBA" id="ARBA00022737"/>
    </source>
</evidence>
<dbReference type="PROSITE" id="PS51847">
    <property type="entry name" value="SMP"/>
    <property type="match status" value="1"/>
</dbReference>
<dbReference type="InterPro" id="IPR035892">
    <property type="entry name" value="C2_domain_sf"/>
</dbReference>
<feature type="coiled-coil region" evidence="12">
    <location>
        <begin position="391"/>
        <end position="418"/>
    </location>
</feature>
<dbReference type="GO" id="GO:0008289">
    <property type="term" value="F:lipid binding"/>
    <property type="evidence" value="ECO:0007669"/>
    <property type="project" value="UniProtKB-KW"/>
</dbReference>
<evidence type="ECO:0000256" key="2">
    <source>
        <dbReference type="ARBA" id="ARBA00006996"/>
    </source>
</evidence>
<feature type="domain" description="C2" evidence="15">
    <location>
        <begin position="247"/>
        <end position="365"/>
    </location>
</feature>
<keyword evidence="9" id="KW-0445">Lipid transport</keyword>
<evidence type="ECO:0000256" key="13">
    <source>
        <dbReference type="SAM" id="MobiDB-lite"/>
    </source>
</evidence>
<reference evidence="17 18" key="1">
    <citation type="journal article" date="2020" name="Nat. Commun.">
        <title>Genome of Tripterygium wilfordii and identification of cytochrome P450 involved in triptolide biosynthesis.</title>
        <authorList>
            <person name="Tu L."/>
            <person name="Su P."/>
            <person name="Zhang Z."/>
            <person name="Gao L."/>
            <person name="Wang J."/>
            <person name="Hu T."/>
            <person name="Zhou J."/>
            <person name="Zhang Y."/>
            <person name="Zhao Y."/>
            <person name="Liu Y."/>
            <person name="Song Y."/>
            <person name="Tong Y."/>
            <person name="Lu Y."/>
            <person name="Yang J."/>
            <person name="Xu C."/>
            <person name="Jia M."/>
            <person name="Peters R.J."/>
            <person name="Huang L."/>
            <person name="Gao W."/>
        </authorList>
    </citation>
    <scope>NUCLEOTIDE SEQUENCE [LARGE SCALE GENOMIC DNA]</scope>
    <source>
        <strain evidence="18">cv. XIE 37</strain>
        <tissue evidence="17">Leaf</tissue>
    </source>
</reference>
<evidence type="ECO:0000259" key="16">
    <source>
        <dbReference type="PROSITE" id="PS51847"/>
    </source>
</evidence>
<dbReference type="PANTHER" id="PTHR10774">
    <property type="entry name" value="EXTENDED SYNAPTOTAGMIN-RELATED"/>
    <property type="match status" value="1"/>
</dbReference>
<accession>A0A7J7CFP6</accession>
<sequence length="504" mass="55137">MGLISGILLGMIFGIALMAGWRHMMRYRSTKRVAKAVDIKLLGSLSREDLKKICGDNFPEWISFPAFEQVKWLNKQLSKLWPFVADAATIVIRESVEPLLEEYRPPGITSLKFSKLSLGNVPPKIEGIRVQSLKKGQVIMDIDFRWGGDPSIILGVEAALVASIPIQLKDLQVFTVIRVIFQLAEEIPCISAVVVALLSEPKPRIDYTLKAVGGSLTAIPGISDMIDDTVESIVTDMLQWPHRIVVPIGGIPVDLSELELKPQGKLTVAVVKANDLKNMEMIGKSDPYVVLFIRPLFKVKTRVVENNLNPVWNQSFELIAEDKETQSLTFEVFDKDIGQDKRLGLAKLPLFNLEEEVEKEFDLRLLPSLDMMKIKDKKDRGTVTVKVFYHHFNKEEQLAALEEEKRILEERKKLKEAGVIGSTMDALDGAASLVGSGVGLVGTGIVGGVGLVGSGVGTGVGIVGSSLTKAGRFMGRTITGQSSKRSGSTTPVISVQQNGGAKPL</sequence>
<dbReference type="SUPFAM" id="SSF49562">
    <property type="entry name" value="C2 domain (Calcium/lipid-binding domain, CaLB)"/>
    <property type="match status" value="1"/>
</dbReference>
<evidence type="ECO:0000256" key="9">
    <source>
        <dbReference type="ARBA" id="ARBA00023055"/>
    </source>
</evidence>
<dbReference type="OrthoDB" id="67700at2759"/>
<dbReference type="GO" id="GO:0005783">
    <property type="term" value="C:endoplasmic reticulum"/>
    <property type="evidence" value="ECO:0007669"/>
    <property type="project" value="TreeGrafter"/>
</dbReference>
<keyword evidence="6" id="KW-0677">Repeat</keyword>
<evidence type="ECO:0000256" key="4">
    <source>
        <dbReference type="ARBA" id="ARBA00022692"/>
    </source>
</evidence>
<evidence type="ECO:0000256" key="5">
    <source>
        <dbReference type="ARBA" id="ARBA00022723"/>
    </source>
</evidence>
<dbReference type="CDD" id="cd00030">
    <property type="entry name" value="C2"/>
    <property type="match status" value="1"/>
</dbReference>
<feature type="transmembrane region" description="Helical" evidence="14">
    <location>
        <begin position="6"/>
        <end position="25"/>
    </location>
</feature>
<keyword evidence="3" id="KW-0813">Transport</keyword>
<keyword evidence="4 14" id="KW-0812">Transmembrane</keyword>
<dbReference type="InterPro" id="IPR039010">
    <property type="entry name" value="Synaptotagmin_SMP"/>
</dbReference>
<evidence type="ECO:0000313" key="18">
    <source>
        <dbReference type="Proteomes" id="UP000593562"/>
    </source>
</evidence>
<dbReference type="Proteomes" id="UP000593562">
    <property type="component" value="Unassembled WGS sequence"/>
</dbReference>
<dbReference type="Pfam" id="PF00168">
    <property type="entry name" value="C2"/>
    <property type="match status" value="1"/>
</dbReference>
<dbReference type="FunFam" id="2.60.40.150:FF:000130">
    <property type="entry name" value="synaptotagmin-4 isoform X1"/>
    <property type="match status" value="1"/>
</dbReference>
<keyword evidence="12" id="KW-0175">Coiled coil</keyword>
<dbReference type="InParanoid" id="A0A7J7CFP6"/>
<dbReference type="CDD" id="cd21677">
    <property type="entry name" value="SMP_SYT"/>
    <property type="match status" value="1"/>
</dbReference>
<dbReference type="FunCoup" id="A0A7J7CFP6">
    <property type="interactions" value="3203"/>
</dbReference>
<organism evidence="17 18">
    <name type="scientific">Tripterygium wilfordii</name>
    <name type="common">Thunder God vine</name>
    <dbReference type="NCBI Taxonomy" id="458696"/>
    <lineage>
        <taxon>Eukaryota</taxon>
        <taxon>Viridiplantae</taxon>
        <taxon>Streptophyta</taxon>
        <taxon>Embryophyta</taxon>
        <taxon>Tracheophyta</taxon>
        <taxon>Spermatophyta</taxon>
        <taxon>Magnoliopsida</taxon>
        <taxon>eudicotyledons</taxon>
        <taxon>Gunneridae</taxon>
        <taxon>Pentapetalae</taxon>
        <taxon>rosids</taxon>
        <taxon>fabids</taxon>
        <taxon>Celastrales</taxon>
        <taxon>Celastraceae</taxon>
        <taxon>Tripterygium</taxon>
    </lineage>
</organism>
<comment type="caution">
    <text evidence="17">The sequence shown here is derived from an EMBL/GenBank/DDBJ whole genome shotgun (WGS) entry which is preliminary data.</text>
</comment>
<dbReference type="Gene3D" id="2.60.40.150">
    <property type="entry name" value="C2 domain"/>
    <property type="match status" value="1"/>
</dbReference>
<keyword evidence="10" id="KW-0446">Lipid-binding</keyword>
<dbReference type="SMART" id="SM00239">
    <property type="entry name" value="C2"/>
    <property type="match status" value="1"/>
</dbReference>
<evidence type="ECO:0000256" key="3">
    <source>
        <dbReference type="ARBA" id="ARBA00022448"/>
    </source>
</evidence>
<evidence type="ECO:0000256" key="8">
    <source>
        <dbReference type="ARBA" id="ARBA00022989"/>
    </source>
</evidence>
<dbReference type="GO" id="GO:0016020">
    <property type="term" value="C:membrane"/>
    <property type="evidence" value="ECO:0007669"/>
    <property type="project" value="UniProtKB-SubCell"/>
</dbReference>
<evidence type="ECO:0000256" key="1">
    <source>
        <dbReference type="ARBA" id="ARBA00004167"/>
    </source>
</evidence>